<dbReference type="GO" id="GO:0000981">
    <property type="term" value="F:DNA-binding transcription factor activity, RNA polymerase II-specific"/>
    <property type="evidence" value="ECO:0007669"/>
    <property type="project" value="InterPro"/>
</dbReference>
<feature type="region of interest" description="Disordered" evidence="6">
    <location>
        <begin position="50"/>
        <end position="71"/>
    </location>
</feature>
<evidence type="ECO:0000256" key="4">
    <source>
        <dbReference type="ARBA" id="ARBA00023163"/>
    </source>
</evidence>
<evidence type="ECO:0000259" key="7">
    <source>
        <dbReference type="PROSITE" id="PS00463"/>
    </source>
</evidence>
<evidence type="ECO:0000313" key="9">
    <source>
        <dbReference type="Proteomes" id="UP001175261"/>
    </source>
</evidence>
<feature type="domain" description="Zn(2)-C6 fungal-type" evidence="7">
    <location>
        <begin position="18"/>
        <end position="48"/>
    </location>
</feature>
<dbReference type="InterPro" id="IPR001138">
    <property type="entry name" value="Zn2Cys6_DnaBD"/>
</dbReference>
<dbReference type="PANTHER" id="PTHR31845:SF32">
    <property type="entry name" value="MISCELLANEOUS ZN(II)2CYS6 TRANSCRIPTION FACTOR (EUROFUNG)-RELATED"/>
    <property type="match status" value="1"/>
</dbReference>
<comment type="caution">
    <text evidence="8">The sequence shown here is derived from an EMBL/GenBank/DDBJ whole genome shotgun (WGS) entry which is preliminary data.</text>
</comment>
<evidence type="ECO:0000256" key="5">
    <source>
        <dbReference type="ARBA" id="ARBA00023242"/>
    </source>
</evidence>
<evidence type="ECO:0000256" key="6">
    <source>
        <dbReference type="SAM" id="MobiDB-lite"/>
    </source>
</evidence>
<dbReference type="InterPro" id="IPR051089">
    <property type="entry name" value="prtT"/>
</dbReference>
<dbReference type="Gene3D" id="4.10.240.10">
    <property type="entry name" value="Zn(2)-C6 fungal-type DNA-binding domain"/>
    <property type="match status" value="1"/>
</dbReference>
<protein>
    <recommendedName>
        <fullName evidence="7">Zn(2)-C6 fungal-type domain-containing protein</fullName>
    </recommendedName>
</protein>
<dbReference type="Proteomes" id="UP001175261">
    <property type="component" value="Unassembled WGS sequence"/>
</dbReference>
<comment type="subcellular location">
    <subcellularLocation>
        <location evidence="1">Nucleus</location>
    </subcellularLocation>
</comment>
<sequence length="624" mass="70470">MAPPQMPSPAASAGYGRSCTNCSRAKCKCILRPDGNTCERCHRLRKDCQPMVSSRKRTVKKSSSSRTAQLEEKLDDLVSILRASQNQPASQTDANAQPDRMNQTPTPSADSRQYPSRLDSLATAATSSTTVSPAYRLPAIQYNMELSKPNDRPQDLYWQEPSPAEAAVRLDKFRRWLPYFGFMHLPPEVKAEDLKREKPVLYSVIMDITSMSVPEQHAMSESIRRDILKRMFIDTERSMDLLLALITHLTWAHFNTGAAVKPFIIPYSQLASALIFDLGLNKSVKEEQHFTACFKVYGPGPGKPGSFRPTSRPRTMEERRAMLGFWFLSSQFNMFVGKMDTMKWTDYMDECLEIFEQSPELPTDETLALLVRLQRINDEAQELLVKDAMADGRGTPTYMFRKGLRQRYNYVRNRARPELMANALVQGHLLATEIQIESVGLFAGDSNMPESQRIDGLYATVKAVRAWYDLFLGMPAQDIPGMPFTFFIHFTQTHVVLYKLTISDDPAWDKSYLRSTADPTVYFDRSIERFQQIAAVYPMNSTSDLPSVFTKAMSMVSHLKATWEPTLTQHLGGLPTPESQAAPNTTLGMTPNITTDPTAGLGDPSTWDFGDMGWMNDVFGPWEF</sequence>
<dbReference type="PANTHER" id="PTHR31845">
    <property type="entry name" value="FINGER DOMAIN PROTEIN, PUTATIVE-RELATED"/>
    <property type="match status" value="1"/>
</dbReference>
<organism evidence="8 9">
    <name type="scientific">Sarocladium strictum</name>
    <name type="common">Black bundle disease fungus</name>
    <name type="synonym">Acremonium strictum</name>
    <dbReference type="NCBI Taxonomy" id="5046"/>
    <lineage>
        <taxon>Eukaryota</taxon>
        <taxon>Fungi</taxon>
        <taxon>Dikarya</taxon>
        <taxon>Ascomycota</taxon>
        <taxon>Pezizomycotina</taxon>
        <taxon>Sordariomycetes</taxon>
        <taxon>Hypocreomycetidae</taxon>
        <taxon>Hypocreales</taxon>
        <taxon>Sarocladiaceae</taxon>
        <taxon>Sarocladium</taxon>
    </lineage>
</organism>
<keyword evidence="5" id="KW-0539">Nucleus</keyword>
<keyword evidence="2" id="KW-0805">Transcription regulation</keyword>
<dbReference type="PROSITE" id="PS00463">
    <property type="entry name" value="ZN2_CY6_FUNGAL_1"/>
    <property type="match status" value="1"/>
</dbReference>
<gene>
    <name evidence="8" type="ORF">NLU13_6006</name>
</gene>
<dbReference type="GO" id="GO:0005634">
    <property type="term" value="C:nucleus"/>
    <property type="evidence" value="ECO:0007669"/>
    <property type="project" value="UniProtKB-SubCell"/>
</dbReference>
<evidence type="ECO:0000256" key="3">
    <source>
        <dbReference type="ARBA" id="ARBA00023125"/>
    </source>
</evidence>
<evidence type="ECO:0000256" key="2">
    <source>
        <dbReference type="ARBA" id="ARBA00023015"/>
    </source>
</evidence>
<reference evidence="8" key="1">
    <citation type="submission" date="2022-10" db="EMBL/GenBank/DDBJ databases">
        <title>Determination and structural analysis of whole genome sequence of Sarocladium strictum F4-1.</title>
        <authorList>
            <person name="Hu L."/>
            <person name="Jiang Y."/>
        </authorList>
    </citation>
    <scope>NUCLEOTIDE SEQUENCE</scope>
    <source>
        <strain evidence="8">F4-1</strain>
    </source>
</reference>
<keyword evidence="9" id="KW-1185">Reference proteome</keyword>
<dbReference type="InterPro" id="IPR036864">
    <property type="entry name" value="Zn2-C6_fun-type_DNA-bd_sf"/>
</dbReference>
<keyword evidence="4" id="KW-0804">Transcription</keyword>
<proteinExistence type="predicted"/>
<dbReference type="AlphaFoldDB" id="A0AA39GGN4"/>
<dbReference type="GO" id="GO:0008270">
    <property type="term" value="F:zinc ion binding"/>
    <property type="evidence" value="ECO:0007669"/>
    <property type="project" value="InterPro"/>
</dbReference>
<evidence type="ECO:0000256" key="1">
    <source>
        <dbReference type="ARBA" id="ARBA00004123"/>
    </source>
</evidence>
<evidence type="ECO:0000313" key="8">
    <source>
        <dbReference type="EMBL" id="KAK0386169.1"/>
    </source>
</evidence>
<feature type="region of interest" description="Disordered" evidence="6">
    <location>
        <begin position="85"/>
        <end position="114"/>
    </location>
</feature>
<dbReference type="EMBL" id="JAPDFR010000005">
    <property type="protein sequence ID" value="KAK0386169.1"/>
    <property type="molecule type" value="Genomic_DNA"/>
</dbReference>
<keyword evidence="3" id="KW-0238">DNA-binding</keyword>
<name>A0AA39GGN4_SARSR</name>
<dbReference type="GO" id="GO:0000976">
    <property type="term" value="F:transcription cis-regulatory region binding"/>
    <property type="evidence" value="ECO:0007669"/>
    <property type="project" value="TreeGrafter"/>
</dbReference>
<accession>A0AA39GGN4</accession>